<evidence type="ECO:0000256" key="3">
    <source>
        <dbReference type="ARBA" id="ARBA00023002"/>
    </source>
</evidence>
<dbReference type="PROSITE" id="PS51296">
    <property type="entry name" value="RIESKE"/>
    <property type="match status" value="1"/>
</dbReference>
<reference evidence="9 10" key="1">
    <citation type="submission" date="2021-03" db="EMBL/GenBank/DDBJ databases">
        <title>Haloterrigena longa sp. nov. and Haloterrigena limicola sp. nov., extremely halophilic archaea isolated from a salt lake.</title>
        <authorList>
            <person name="Henglin C."/>
        </authorList>
    </citation>
    <scope>NUCLEOTIDE SEQUENCE [LARGE SCALE GENOMIC DNA]</scope>
    <source>
        <strain evidence="9 10">KZCA68</strain>
    </source>
</reference>
<protein>
    <submittedName>
        <fullName evidence="9">Rieske 2Fe-2S domain-containing protein</fullName>
    </submittedName>
</protein>
<evidence type="ECO:0000256" key="1">
    <source>
        <dbReference type="ARBA" id="ARBA00022714"/>
    </source>
</evidence>
<sequence length="127" mass="14105">MSTAELIEVKPEAEFEDGDRELVEVNGAQVGVLRVDGEFYAVRNRCLHDCGPVASGKVGRKLVGEFVEPGKRVEKDYADDEKIISCPWHGWSYDLETGEQLADDDIVLPTYDVVLEDGVVYVDGQRS</sequence>
<comment type="cofactor">
    <cofactor evidence="7">
        <name>[2Fe-2S] cluster</name>
        <dbReference type="ChEBI" id="CHEBI:190135"/>
    </cofactor>
</comment>
<keyword evidence="5" id="KW-0411">Iron-sulfur</keyword>
<dbReference type="InterPro" id="IPR017941">
    <property type="entry name" value="Rieske_2Fe-2S"/>
</dbReference>
<dbReference type="Gene3D" id="2.102.10.10">
    <property type="entry name" value="Rieske [2Fe-2S] iron-sulphur domain"/>
    <property type="match status" value="1"/>
</dbReference>
<keyword evidence="3" id="KW-0560">Oxidoreductase</keyword>
<keyword evidence="2" id="KW-0479">Metal-binding</keyword>
<evidence type="ECO:0000259" key="8">
    <source>
        <dbReference type="PROSITE" id="PS51296"/>
    </source>
</evidence>
<evidence type="ECO:0000256" key="2">
    <source>
        <dbReference type="ARBA" id="ARBA00022723"/>
    </source>
</evidence>
<dbReference type="PANTHER" id="PTHR21496">
    <property type="entry name" value="FERREDOXIN-RELATED"/>
    <property type="match status" value="1"/>
</dbReference>
<dbReference type="KEGG" id="hakz:J0X25_09690"/>
<evidence type="ECO:0000313" key="10">
    <source>
        <dbReference type="Proteomes" id="UP000663203"/>
    </source>
</evidence>
<dbReference type="SUPFAM" id="SSF50022">
    <property type="entry name" value="ISP domain"/>
    <property type="match status" value="1"/>
</dbReference>
<evidence type="ECO:0000256" key="4">
    <source>
        <dbReference type="ARBA" id="ARBA00023004"/>
    </source>
</evidence>
<evidence type="ECO:0000256" key="6">
    <source>
        <dbReference type="ARBA" id="ARBA00023063"/>
    </source>
</evidence>
<accession>A0A8A2VB86</accession>
<dbReference type="InterPro" id="IPR012748">
    <property type="entry name" value="Rieske-like_NirD"/>
</dbReference>
<evidence type="ECO:0000256" key="7">
    <source>
        <dbReference type="ARBA" id="ARBA00034078"/>
    </source>
</evidence>
<evidence type="ECO:0000313" key="9">
    <source>
        <dbReference type="EMBL" id="QSW97692.1"/>
    </source>
</evidence>
<dbReference type="InterPro" id="IPR036922">
    <property type="entry name" value="Rieske_2Fe-2S_sf"/>
</dbReference>
<dbReference type="Proteomes" id="UP000663203">
    <property type="component" value="Chromosome"/>
</dbReference>
<keyword evidence="1" id="KW-0001">2Fe-2S</keyword>
<proteinExistence type="predicted"/>
<dbReference type="GO" id="GO:0051537">
    <property type="term" value="F:2 iron, 2 sulfur cluster binding"/>
    <property type="evidence" value="ECO:0007669"/>
    <property type="project" value="UniProtKB-KW"/>
</dbReference>
<evidence type="ECO:0000256" key="5">
    <source>
        <dbReference type="ARBA" id="ARBA00023014"/>
    </source>
</evidence>
<gene>
    <name evidence="9" type="ORF">J0X25_09690</name>
</gene>
<dbReference type="Pfam" id="PF00355">
    <property type="entry name" value="Rieske"/>
    <property type="match status" value="1"/>
</dbReference>
<dbReference type="GeneID" id="63187577"/>
<dbReference type="Pfam" id="PF13806">
    <property type="entry name" value="Rieske_2"/>
    <property type="match status" value="1"/>
</dbReference>
<organism evidence="9 10">
    <name type="scientific">Haloterrigena alkaliphila</name>
    <dbReference type="NCBI Taxonomy" id="2816475"/>
    <lineage>
        <taxon>Archaea</taxon>
        <taxon>Methanobacteriati</taxon>
        <taxon>Methanobacteriota</taxon>
        <taxon>Stenosarchaea group</taxon>
        <taxon>Halobacteria</taxon>
        <taxon>Halobacteriales</taxon>
        <taxon>Natrialbaceae</taxon>
        <taxon>Haloterrigena</taxon>
    </lineage>
</organism>
<keyword evidence="4" id="KW-0408">Iron</keyword>
<dbReference type="RefSeq" id="WP_207287254.1">
    <property type="nucleotide sequence ID" value="NZ_CP071462.1"/>
</dbReference>
<dbReference type="EMBL" id="CP071462">
    <property type="protein sequence ID" value="QSW97692.1"/>
    <property type="molecule type" value="Genomic_DNA"/>
</dbReference>
<dbReference type="PANTHER" id="PTHR21496:SF0">
    <property type="entry name" value="RIESKE DOMAIN-CONTAINING PROTEIN"/>
    <property type="match status" value="1"/>
</dbReference>
<dbReference type="AlphaFoldDB" id="A0A8A2VB86"/>
<keyword evidence="6" id="KW-0534">Nitrate assimilation</keyword>
<feature type="domain" description="Rieske" evidence="8">
    <location>
        <begin position="7"/>
        <end position="122"/>
    </location>
</feature>
<name>A0A8A2VB86_9EURY</name>
<keyword evidence="10" id="KW-1185">Reference proteome</keyword>
<dbReference type="GO" id="GO:0046872">
    <property type="term" value="F:metal ion binding"/>
    <property type="evidence" value="ECO:0007669"/>
    <property type="project" value="UniProtKB-KW"/>
</dbReference>